<comment type="caution">
    <text evidence="1">The sequence shown here is derived from an EMBL/GenBank/DDBJ whole genome shotgun (WGS) entry which is preliminary data.</text>
</comment>
<dbReference type="OrthoDB" id="712836at2"/>
<name>A0A495IX33_9SPHI</name>
<evidence type="ECO:0000313" key="1">
    <source>
        <dbReference type="EMBL" id="RKR80594.1"/>
    </source>
</evidence>
<dbReference type="Proteomes" id="UP000268007">
    <property type="component" value="Unassembled WGS sequence"/>
</dbReference>
<protein>
    <submittedName>
        <fullName evidence="1">Uncharacterized protein</fullName>
    </submittedName>
</protein>
<gene>
    <name evidence="1" type="ORF">BDD43_0718</name>
</gene>
<keyword evidence="2" id="KW-1185">Reference proteome</keyword>
<dbReference type="AlphaFoldDB" id="A0A495IX33"/>
<dbReference type="RefSeq" id="WP_008506536.1">
    <property type="nucleotide sequence ID" value="NZ_RBKU01000001.1"/>
</dbReference>
<sequence>MQKISNSTKLLANLDASDEFKSRAASMGINCLQDVLDQDVRQLKAHPLFTYLWYTDLLNLLKQEGLLDDFQDKLSD</sequence>
<dbReference type="EMBL" id="RBKU01000001">
    <property type="protein sequence ID" value="RKR80594.1"/>
    <property type="molecule type" value="Genomic_DNA"/>
</dbReference>
<reference evidence="1 2" key="1">
    <citation type="submission" date="2018-10" db="EMBL/GenBank/DDBJ databases">
        <title>Genomic Encyclopedia of Archaeal and Bacterial Type Strains, Phase II (KMG-II): from individual species to whole genera.</title>
        <authorList>
            <person name="Goeker M."/>
        </authorList>
    </citation>
    <scope>NUCLEOTIDE SEQUENCE [LARGE SCALE GENOMIC DNA]</scope>
    <source>
        <strain evidence="1 2">DSM 18602</strain>
    </source>
</reference>
<accession>A0A495IX33</accession>
<organism evidence="1 2">
    <name type="scientific">Mucilaginibacter gracilis</name>
    <dbReference type="NCBI Taxonomy" id="423350"/>
    <lineage>
        <taxon>Bacteria</taxon>
        <taxon>Pseudomonadati</taxon>
        <taxon>Bacteroidota</taxon>
        <taxon>Sphingobacteriia</taxon>
        <taxon>Sphingobacteriales</taxon>
        <taxon>Sphingobacteriaceae</taxon>
        <taxon>Mucilaginibacter</taxon>
    </lineage>
</organism>
<evidence type="ECO:0000313" key="2">
    <source>
        <dbReference type="Proteomes" id="UP000268007"/>
    </source>
</evidence>
<proteinExistence type="predicted"/>